<evidence type="ECO:0000256" key="3">
    <source>
        <dbReference type="ARBA" id="ARBA00022771"/>
    </source>
</evidence>
<reference evidence="8 9" key="1">
    <citation type="submission" date="2024-09" db="EMBL/GenBank/DDBJ databases">
        <title>Chromosome-scale assembly of Riccia sorocarpa.</title>
        <authorList>
            <person name="Paukszto L."/>
        </authorList>
    </citation>
    <scope>NUCLEOTIDE SEQUENCE [LARGE SCALE GENOMIC DNA]</scope>
    <source>
        <strain evidence="8">LP-2024</strain>
        <tissue evidence="8">Aerial parts of the thallus</tissue>
    </source>
</reference>
<keyword evidence="3 5" id="KW-0863">Zinc-finger</keyword>
<dbReference type="InterPro" id="IPR013083">
    <property type="entry name" value="Znf_RING/FYVE/PHD"/>
</dbReference>
<dbReference type="Gene3D" id="3.30.40.10">
    <property type="entry name" value="Zinc/RING finger domain, C3HC4 (zinc finger)"/>
    <property type="match status" value="2"/>
</dbReference>
<evidence type="ECO:0000313" key="9">
    <source>
        <dbReference type="Proteomes" id="UP001633002"/>
    </source>
</evidence>
<feature type="domain" description="PHD-type" evidence="7">
    <location>
        <begin position="499"/>
        <end position="558"/>
    </location>
</feature>
<dbReference type="InterPro" id="IPR058939">
    <property type="entry name" value="Mtase_EDM2"/>
</dbReference>
<organism evidence="8 9">
    <name type="scientific">Riccia sorocarpa</name>
    <dbReference type="NCBI Taxonomy" id="122646"/>
    <lineage>
        <taxon>Eukaryota</taxon>
        <taxon>Viridiplantae</taxon>
        <taxon>Streptophyta</taxon>
        <taxon>Embryophyta</taxon>
        <taxon>Marchantiophyta</taxon>
        <taxon>Marchantiopsida</taxon>
        <taxon>Marchantiidae</taxon>
        <taxon>Marchantiales</taxon>
        <taxon>Ricciaceae</taxon>
        <taxon>Riccia</taxon>
    </lineage>
</organism>
<dbReference type="SUPFAM" id="SSF57903">
    <property type="entry name" value="FYVE/PHD zinc finger"/>
    <property type="match status" value="1"/>
</dbReference>
<feature type="region of interest" description="Disordered" evidence="6">
    <location>
        <begin position="64"/>
        <end position="106"/>
    </location>
</feature>
<keyword evidence="1" id="KW-0479">Metal-binding</keyword>
<gene>
    <name evidence="8" type="ORF">R1sor_010289</name>
</gene>
<keyword evidence="2" id="KW-0677">Repeat</keyword>
<dbReference type="InterPro" id="IPR055197">
    <property type="entry name" value="PHDvar_NSD"/>
</dbReference>
<dbReference type="InterPro" id="IPR019787">
    <property type="entry name" value="Znf_PHD-finger"/>
</dbReference>
<dbReference type="InterPro" id="IPR001965">
    <property type="entry name" value="Znf_PHD"/>
</dbReference>
<feature type="compositionally biased region" description="Pro residues" evidence="6">
    <location>
        <begin position="1268"/>
        <end position="1300"/>
    </location>
</feature>
<dbReference type="GO" id="GO:0006338">
    <property type="term" value="P:chromatin remodeling"/>
    <property type="evidence" value="ECO:0007669"/>
    <property type="project" value="UniProtKB-ARBA"/>
</dbReference>
<dbReference type="GO" id="GO:0008270">
    <property type="term" value="F:zinc ion binding"/>
    <property type="evidence" value="ECO:0007669"/>
    <property type="project" value="UniProtKB-KW"/>
</dbReference>
<dbReference type="SMART" id="SM00249">
    <property type="entry name" value="PHD"/>
    <property type="match status" value="3"/>
</dbReference>
<evidence type="ECO:0000256" key="2">
    <source>
        <dbReference type="ARBA" id="ARBA00022737"/>
    </source>
</evidence>
<dbReference type="CDD" id="cd15566">
    <property type="entry name" value="PHD3_NSD"/>
    <property type="match status" value="1"/>
</dbReference>
<dbReference type="InterPro" id="IPR055198">
    <property type="entry name" value="NSD_PHD"/>
</dbReference>
<dbReference type="EMBL" id="JBJQOH010000002">
    <property type="protein sequence ID" value="KAL3696213.1"/>
    <property type="molecule type" value="Genomic_DNA"/>
</dbReference>
<dbReference type="Pfam" id="PF22908">
    <property type="entry name" value="PHD_NSD"/>
    <property type="match status" value="1"/>
</dbReference>
<protein>
    <recommendedName>
        <fullName evidence="7">PHD-type domain-containing protein</fullName>
    </recommendedName>
</protein>
<evidence type="ECO:0000256" key="1">
    <source>
        <dbReference type="ARBA" id="ARBA00022723"/>
    </source>
</evidence>
<feature type="region of interest" description="Disordered" evidence="6">
    <location>
        <begin position="345"/>
        <end position="441"/>
    </location>
</feature>
<evidence type="ECO:0000256" key="5">
    <source>
        <dbReference type="PROSITE-ProRule" id="PRU00146"/>
    </source>
</evidence>
<dbReference type="PANTHER" id="PTHR46235:SF3">
    <property type="entry name" value="PHD FINGER-CONTAINING PROTEIN DDB_G0268158"/>
    <property type="match status" value="1"/>
</dbReference>
<dbReference type="InterPro" id="IPR011011">
    <property type="entry name" value="Znf_FYVE_PHD"/>
</dbReference>
<feature type="compositionally biased region" description="Basic and acidic residues" evidence="6">
    <location>
        <begin position="431"/>
        <end position="441"/>
    </location>
</feature>
<feature type="compositionally biased region" description="Basic and acidic residues" evidence="6">
    <location>
        <begin position="413"/>
        <end position="423"/>
    </location>
</feature>
<feature type="region of interest" description="Disordered" evidence="6">
    <location>
        <begin position="1124"/>
        <end position="1172"/>
    </location>
</feature>
<keyword evidence="9" id="KW-1185">Reference proteome</keyword>
<evidence type="ECO:0000259" key="7">
    <source>
        <dbReference type="PROSITE" id="PS50016"/>
    </source>
</evidence>
<feature type="compositionally biased region" description="Acidic residues" evidence="6">
    <location>
        <begin position="384"/>
        <end position="394"/>
    </location>
</feature>
<dbReference type="Pfam" id="PF23004">
    <property type="entry name" value="PHDvar_NSD"/>
    <property type="match status" value="1"/>
</dbReference>
<dbReference type="Proteomes" id="UP001633002">
    <property type="component" value="Unassembled WGS sequence"/>
</dbReference>
<evidence type="ECO:0000256" key="4">
    <source>
        <dbReference type="ARBA" id="ARBA00022833"/>
    </source>
</evidence>
<dbReference type="Pfam" id="PF26055">
    <property type="entry name" value="Mtase_EDM2"/>
    <property type="match status" value="1"/>
</dbReference>
<proteinExistence type="predicted"/>
<sequence>MARTAARAVRVLEPSTSWRLDVFFTGRVDSKPLQGWRSLGNGDGDQKSRREQIIECIRLLDEKDLVSNDPDPDEDADKDQAMGNPEDIIMKSDEGTDGGAGPTEIDRIGSVLPAVTSPENMIAAAGHSSSSRSGSEFKNADSWISVPGENLKEEECVQSRPIPFPEKTETEAYAFEIFNSDDLEERKPVSVFDLAFSEKETEEYPLKLILMASASRQSPMTKYMLTIDSWTIRADDGKRLLVYVRSVDGAWCKLCTAANSYNAVFEEWRIVVGYLEIAVKFGSKLKKPHTYFSKLHKLYEVEKSKIRDVLKKYYISVVQKFVYKGGIPELKDAQIIRNMKEALKLSTGKPNMPPSKIHKNGGQKKVSSPKKAMSKRKRVVLSCSEDESEVGTDSEDLKPLLQRNFKRKKKMKRTEQQSKEPKRWRSGSSLLERKEERDAADTIHVAATAKDTVEVSRDNYRGEGSKDVERPGFAEATPLFKAEDEHEELDSDDEDVGDAAVCTICDDGGDLLFCDGPCGRSFHASQEAVMDSGCSSLGMKPEEVKETGSWLCPNCKYSRHQCFICGSLGDSEGESKEVFLCVVALCGRFYHPRCLGEFLAMGKNDIATFCARIKVGTESVFCPAHKCRVCEKGEEGGPDNSKKLAKCRRCPSSFHKICLPPSISFDGTDEQPVRAWEIGDNIIIYCTNHEIEEDLNTPKRDHLKWPEEYQGIRRRAVSPSRYEHKAKSFVGQTRGLKGEDLSSRARSSIPVKQKVIQKKPEVKKISSKLLQTDGFSFPRKELPGPSKMANSVPLKPDAVKGPVQSVLKRPSKEALLKRVTELRETSAAAVTVESVQNTLFLPSNYTLNQKKIMRRGELLSIFNAAKLASEMVMAGKHEEARRICPRANFLALARSEDALRVYLAPLLHGARYTSYGRHFTNPDKLKEIIERIHWYIDDGDMVVDFCCGSNDFSTLLKEKLDSVGKKCHYRNFDIHPPKNTFAFTKRDWFETKGEGFAEGRKLVMGLNPPFGTRAALATKFVLHALSFRPKLLVLIVPPETMDYGRKFEEVNYSLIWEDKELLSGKSFYLPGTLHKTDDTNLSGWNLTTPPLYLWCPTELLRKNQQIAARHKHIQVFPTCAPDLRAREPSPTGARDFIGGQRLPSVGRSQSPLSETGPSFLPQRSTQAQRINPFEGPGFTNHVGVAHLHHQVGLGLPPLPPLNQNSGLATGWTLGQPPAHNHVSTQGMPGHPNHYFAHHAYGLPAGLASGEFLRGGGGGENFGRALHPPLSPLPPGPPPLPPGPPPLPPGRPPFPPGPPPGMGGMGTRGHSYFGTGGWIDD</sequence>
<dbReference type="CDD" id="cd15565">
    <property type="entry name" value="PHD2_NSD"/>
    <property type="match status" value="1"/>
</dbReference>
<feature type="compositionally biased region" description="Polar residues" evidence="6">
    <location>
        <begin position="1146"/>
        <end position="1169"/>
    </location>
</feature>
<keyword evidence="4" id="KW-0862">Zinc</keyword>
<dbReference type="PROSITE" id="PS50016">
    <property type="entry name" value="ZF_PHD_2"/>
    <property type="match status" value="1"/>
</dbReference>
<evidence type="ECO:0000256" key="6">
    <source>
        <dbReference type="SAM" id="MobiDB-lite"/>
    </source>
</evidence>
<accession>A0ABD3HXK3</accession>
<feature type="region of interest" description="Disordered" evidence="6">
    <location>
        <begin position="1255"/>
        <end position="1320"/>
    </location>
</feature>
<name>A0ABD3HXK3_9MARC</name>
<comment type="caution">
    <text evidence="8">The sequence shown here is derived from an EMBL/GenBank/DDBJ whole genome shotgun (WGS) entry which is preliminary data.</text>
</comment>
<dbReference type="PANTHER" id="PTHR46235">
    <property type="entry name" value="PHD FINGER-CONTAINING PROTEIN DDB_G0268158"/>
    <property type="match status" value="1"/>
</dbReference>
<evidence type="ECO:0000313" key="8">
    <source>
        <dbReference type="EMBL" id="KAL3696213.1"/>
    </source>
</evidence>